<proteinExistence type="predicted"/>
<reference evidence="2" key="1">
    <citation type="submission" date="2020-03" db="EMBL/GenBank/DDBJ databases">
        <authorList>
            <person name="He L."/>
        </authorList>
    </citation>
    <scope>NUCLEOTIDE SEQUENCE</scope>
    <source>
        <strain evidence="2">CkLH20</strain>
    </source>
</reference>
<dbReference type="OrthoDB" id="5244249at2759"/>
<organism evidence="2 3">
    <name type="scientific">Colletotrichum karsti</name>
    <dbReference type="NCBI Taxonomy" id="1095194"/>
    <lineage>
        <taxon>Eukaryota</taxon>
        <taxon>Fungi</taxon>
        <taxon>Dikarya</taxon>
        <taxon>Ascomycota</taxon>
        <taxon>Pezizomycotina</taxon>
        <taxon>Sordariomycetes</taxon>
        <taxon>Hypocreomycetidae</taxon>
        <taxon>Glomerellales</taxon>
        <taxon>Glomerellaceae</taxon>
        <taxon>Colletotrichum</taxon>
        <taxon>Colletotrichum boninense species complex</taxon>
    </lineage>
</organism>
<keyword evidence="3" id="KW-1185">Reference proteome</keyword>
<evidence type="ECO:0000256" key="1">
    <source>
        <dbReference type="SAM" id="Phobius"/>
    </source>
</evidence>
<gene>
    <name evidence="2" type="ORF">CkaCkLH20_13246</name>
</gene>
<evidence type="ECO:0000313" key="3">
    <source>
        <dbReference type="Proteomes" id="UP000781932"/>
    </source>
</evidence>
<feature type="transmembrane region" description="Helical" evidence="1">
    <location>
        <begin position="75"/>
        <end position="97"/>
    </location>
</feature>
<dbReference type="AlphaFoldDB" id="A0A9P6HSZ0"/>
<name>A0A9P6HSZ0_9PEZI</name>
<protein>
    <recommendedName>
        <fullName evidence="4">Apple domain-containing protein</fullName>
    </recommendedName>
</protein>
<keyword evidence="1" id="KW-0472">Membrane</keyword>
<reference evidence="2" key="2">
    <citation type="submission" date="2020-11" db="EMBL/GenBank/DDBJ databases">
        <title>Whole genome sequencing of Colletotrichum sp.</title>
        <authorList>
            <person name="Li H."/>
        </authorList>
    </citation>
    <scope>NUCLEOTIDE SEQUENCE</scope>
    <source>
        <strain evidence="2">CkLH20</strain>
    </source>
</reference>
<sequence length="246" mass="25974">MMSDFRSGPGWAEYDPTSAPQVVIPNAPEVVNQDVHIPMNNLTANDRVLKSNDGANDGNGASPLTLLQRLRPHRWIITIVAVLLLVGIVAGVTVPMVQKSNAYSRGSYSSMPSTSSSALITTTAPSSATSTATATPSASQGPGCDSSKFISDVSWIGIDKGRDWKYRLKPAKSPEDCCTICHQSIPEGCNGWLFVKTNTNTPNCNLIYGYSGPNKTNACPAGKPDLVYNDGDGQGGGGPCAEKIRV</sequence>
<evidence type="ECO:0000313" key="2">
    <source>
        <dbReference type="EMBL" id="KAF9869285.1"/>
    </source>
</evidence>
<accession>A0A9P6HSZ0</accession>
<dbReference type="GeneID" id="62169030"/>
<dbReference type="RefSeq" id="XP_038738746.1">
    <property type="nucleotide sequence ID" value="XM_038895956.1"/>
</dbReference>
<keyword evidence="1" id="KW-1133">Transmembrane helix</keyword>
<dbReference type="EMBL" id="JAATWM020000079">
    <property type="protein sequence ID" value="KAF9869285.1"/>
    <property type="molecule type" value="Genomic_DNA"/>
</dbReference>
<comment type="caution">
    <text evidence="2">The sequence shown here is derived from an EMBL/GenBank/DDBJ whole genome shotgun (WGS) entry which is preliminary data.</text>
</comment>
<keyword evidence="1" id="KW-0812">Transmembrane</keyword>
<evidence type="ECO:0008006" key="4">
    <source>
        <dbReference type="Google" id="ProtNLM"/>
    </source>
</evidence>
<dbReference type="Proteomes" id="UP000781932">
    <property type="component" value="Unassembled WGS sequence"/>
</dbReference>